<feature type="transmembrane region" description="Helical" evidence="1">
    <location>
        <begin position="75"/>
        <end position="94"/>
    </location>
</feature>
<dbReference type="AlphaFoldDB" id="A0A8E2AK71"/>
<sequence>LGYQFNWALYGILSVQIYIYYQARMLDNYLTKSVVYGIYLVETVQTILATHDAWHEFAIDGGSCAGLLALNLNWLSIPIITGFTSATIQCYYAWRIRILSRSNIVAAFIAALAVMQGSAAIAEGITAVTQQDVAKLQAETLKITTVWLGGTAACDVIIASIMVYSLARGRTGFKSTDLILNKLIRATVETGLCTALLATTELVLFLVFKHNFYHTLPSLMLSKLYSNSLLVLLNNR</sequence>
<dbReference type="PANTHER" id="PTHR40465">
    <property type="entry name" value="CHROMOSOME 1, WHOLE GENOME SHOTGUN SEQUENCE"/>
    <property type="match status" value="1"/>
</dbReference>
<evidence type="ECO:0000259" key="2">
    <source>
        <dbReference type="Pfam" id="PF20152"/>
    </source>
</evidence>
<reference evidence="3 4" key="1">
    <citation type="submission" date="2016-07" db="EMBL/GenBank/DDBJ databases">
        <title>Draft genome of the white-rot fungus Obba rivulosa 3A-2.</title>
        <authorList>
            <consortium name="DOE Joint Genome Institute"/>
            <person name="Miettinen O."/>
            <person name="Riley R."/>
            <person name="Acob R."/>
            <person name="Barry K."/>
            <person name="Cullen D."/>
            <person name="De Vries R."/>
            <person name="Hainaut M."/>
            <person name="Hatakka A."/>
            <person name="Henrissat B."/>
            <person name="Hilden K."/>
            <person name="Kuo R."/>
            <person name="Labutti K."/>
            <person name="Lipzen A."/>
            <person name="Makela M.R."/>
            <person name="Sandor L."/>
            <person name="Spatafora J.W."/>
            <person name="Grigoriev I.V."/>
            <person name="Hibbett D.S."/>
        </authorList>
    </citation>
    <scope>NUCLEOTIDE SEQUENCE [LARGE SCALE GENOMIC DNA]</scope>
    <source>
        <strain evidence="3 4">3A-2</strain>
    </source>
</reference>
<gene>
    <name evidence="3" type="ORF">OBBRIDRAFT_711595</name>
</gene>
<organism evidence="3 4">
    <name type="scientific">Obba rivulosa</name>
    <dbReference type="NCBI Taxonomy" id="1052685"/>
    <lineage>
        <taxon>Eukaryota</taxon>
        <taxon>Fungi</taxon>
        <taxon>Dikarya</taxon>
        <taxon>Basidiomycota</taxon>
        <taxon>Agaricomycotina</taxon>
        <taxon>Agaricomycetes</taxon>
        <taxon>Polyporales</taxon>
        <taxon>Gelatoporiaceae</taxon>
        <taxon>Obba</taxon>
    </lineage>
</organism>
<keyword evidence="1" id="KW-0472">Membrane</keyword>
<proteinExistence type="predicted"/>
<evidence type="ECO:0000313" key="3">
    <source>
        <dbReference type="EMBL" id="OCH83825.1"/>
    </source>
</evidence>
<dbReference type="PANTHER" id="PTHR40465:SF1">
    <property type="entry name" value="DUF6534 DOMAIN-CONTAINING PROTEIN"/>
    <property type="match status" value="1"/>
</dbReference>
<feature type="domain" description="DUF6534" evidence="2">
    <location>
        <begin position="151"/>
        <end position="236"/>
    </location>
</feature>
<evidence type="ECO:0000313" key="4">
    <source>
        <dbReference type="Proteomes" id="UP000250043"/>
    </source>
</evidence>
<dbReference type="OrthoDB" id="3262409at2759"/>
<evidence type="ECO:0000256" key="1">
    <source>
        <dbReference type="SAM" id="Phobius"/>
    </source>
</evidence>
<dbReference type="EMBL" id="KV722800">
    <property type="protein sequence ID" value="OCH83825.1"/>
    <property type="molecule type" value="Genomic_DNA"/>
</dbReference>
<feature type="non-terminal residue" evidence="3">
    <location>
        <position position="1"/>
    </location>
</feature>
<feature type="transmembrane region" description="Helical" evidence="1">
    <location>
        <begin position="188"/>
        <end position="208"/>
    </location>
</feature>
<feature type="transmembrane region" description="Helical" evidence="1">
    <location>
        <begin position="146"/>
        <end position="167"/>
    </location>
</feature>
<dbReference type="InterPro" id="IPR045339">
    <property type="entry name" value="DUF6534"/>
</dbReference>
<dbReference type="Proteomes" id="UP000250043">
    <property type="component" value="Unassembled WGS sequence"/>
</dbReference>
<accession>A0A8E2AK71</accession>
<keyword evidence="4" id="KW-1185">Reference proteome</keyword>
<feature type="transmembrane region" description="Helical" evidence="1">
    <location>
        <begin position="7"/>
        <end position="23"/>
    </location>
</feature>
<feature type="non-terminal residue" evidence="3">
    <location>
        <position position="236"/>
    </location>
</feature>
<keyword evidence="1" id="KW-0812">Transmembrane</keyword>
<dbReference type="Pfam" id="PF20152">
    <property type="entry name" value="DUF6534"/>
    <property type="match status" value="1"/>
</dbReference>
<name>A0A8E2AK71_9APHY</name>
<protein>
    <recommendedName>
        <fullName evidence="2">DUF6534 domain-containing protein</fullName>
    </recommendedName>
</protein>
<keyword evidence="1" id="KW-1133">Transmembrane helix</keyword>
<feature type="transmembrane region" description="Helical" evidence="1">
    <location>
        <begin position="106"/>
        <end position="126"/>
    </location>
</feature>